<evidence type="ECO:0000313" key="1">
    <source>
        <dbReference type="EMBL" id="PKK92118.1"/>
    </source>
</evidence>
<gene>
    <name evidence="1" type="ORF">CVV64_01485</name>
</gene>
<organism evidence="1 2">
    <name type="scientific">Candidatus Wallbacteria bacterium HGW-Wallbacteria-1</name>
    <dbReference type="NCBI Taxonomy" id="2013854"/>
    <lineage>
        <taxon>Bacteria</taxon>
        <taxon>Candidatus Walliibacteriota</taxon>
    </lineage>
</organism>
<reference evidence="1 2" key="1">
    <citation type="journal article" date="2017" name="ISME J.">
        <title>Potential for microbial H2 and metal transformations associated with novel bacteria and archaea in deep terrestrial subsurface sediments.</title>
        <authorList>
            <person name="Hernsdorf A.W."/>
            <person name="Amano Y."/>
            <person name="Miyakawa K."/>
            <person name="Ise K."/>
            <person name="Suzuki Y."/>
            <person name="Anantharaman K."/>
            <person name="Probst A."/>
            <person name="Burstein D."/>
            <person name="Thomas B.C."/>
            <person name="Banfield J.F."/>
        </authorList>
    </citation>
    <scope>NUCLEOTIDE SEQUENCE [LARGE SCALE GENOMIC DNA]</scope>
    <source>
        <strain evidence="1">HGW-Wallbacteria-1</strain>
    </source>
</reference>
<dbReference type="Gene3D" id="1.25.10.10">
    <property type="entry name" value="Leucine-rich Repeat Variant"/>
    <property type="match status" value="2"/>
</dbReference>
<evidence type="ECO:0000313" key="2">
    <source>
        <dbReference type="Proteomes" id="UP000233256"/>
    </source>
</evidence>
<sequence>MEYRVEIPYSENRPGSREYVAIYDVETRSPDQAIVIARKRFNSYENYNSASWVRTISDERIKVSLKFGDLLVHRGDIAALMDSIKKFSDSGSDEFLSCAVDELREHLPLSIENILILLNVFEGSCESARLGILMLLINSGGPLPVERILALFNVIESRKVLATYVKLLARVRDEKSLDIICNAMTDTDSRVRANAVEALEISCGTTRLDALFPLLEDSNNRVRANAIKAIYNLCGADMITHIDRMVGSPDKWMRASVAYALSEIDIEGRCHYLLRLLDDSESSVRINAARSMNKVCDGKILPEVMEHLITEHLVDEDDEVKRHLKEILVRHATSSIDILIGSLREKNLSKDLDEVIERIKTDNLNSRNYMTWLKITLRNIYHRIFS</sequence>
<dbReference type="InterPro" id="IPR016024">
    <property type="entry name" value="ARM-type_fold"/>
</dbReference>
<comment type="caution">
    <text evidence="1">The sequence shown here is derived from an EMBL/GenBank/DDBJ whole genome shotgun (WGS) entry which is preliminary data.</text>
</comment>
<evidence type="ECO:0008006" key="3">
    <source>
        <dbReference type="Google" id="ProtNLM"/>
    </source>
</evidence>
<dbReference type="SUPFAM" id="SSF48371">
    <property type="entry name" value="ARM repeat"/>
    <property type="match status" value="1"/>
</dbReference>
<dbReference type="AlphaFoldDB" id="A0A2N1PUY0"/>
<dbReference type="InterPro" id="IPR011989">
    <property type="entry name" value="ARM-like"/>
</dbReference>
<dbReference type="PANTHER" id="PTHR12697:SF5">
    <property type="entry name" value="DEOXYHYPUSINE HYDROXYLASE"/>
    <property type="match status" value="1"/>
</dbReference>
<dbReference type="Proteomes" id="UP000233256">
    <property type="component" value="Unassembled WGS sequence"/>
</dbReference>
<name>A0A2N1PUY0_9BACT</name>
<protein>
    <recommendedName>
        <fullName evidence="3">HEAT repeat domain-containing protein</fullName>
    </recommendedName>
</protein>
<dbReference type="PANTHER" id="PTHR12697">
    <property type="entry name" value="PBS LYASE HEAT-LIKE PROTEIN"/>
    <property type="match status" value="1"/>
</dbReference>
<dbReference type="Pfam" id="PF13646">
    <property type="entry name" value="HEAT_2"/>
    <property type="match status" value="1"/>
</dbReference>
<accession>A0A2N1PUY0</accession>
<dbReference type="GO" id="GO:0016491">
    <property type="term" value="F:oxidoreductase activity"/>
    <property type="evidence" value="ECO:0007669"/>
    <property type="project" value="TreeGrafter"/>
</dbReference>
<proteinExistence type="predicted"/>
<dbReference type="EMBL" id="PGXC01000001">
    <property type="protein sequence ID" value="PKK92118.1"/>
    <property type="molecule type" value="Genomic_DNA"/>
</dbReference>